<evidence type="ECO:0000256" key="1">
    <source>
        <dbReference type="SAM" id="MobiDB-lite"/>
    </source>
</evidence>
<organism evidence="2 3">
    <name type="scientific">Desulfovibrio psychrotolerans</name>
    <dbReference type="NCBI Taxonomy" id="415242"/>
    <lineage>
        <taxon>Bacteria</taxon>
        <taxon>Pseudomonadati</taxon>
        <taxon>Thermodesulfobacteriota</taxon>
        <taxon>Desulfovibrionia</taxon>
        <taxon>Desulfovibrionales</taxon>
        <taxon>Desulfovibrionaceae</taxon>
        <taxon>Desulfovibrio</taxon>
    </lineage>
</organism>
<gene>
    <name evidence="2" type="ORF">DSM19430T_12650</name>
</gene>
<feature type="compositionally biased region" description="Pro residues" evidence="1">
    <location>
        <begin position="10"/>
        <end position="23"/>
    </location>
</feature>
<evidence type="ECO:0000313" key="2">
    <source>
        <dbReference type="EMBL" id="GFM36581.1"/>
    </source>
</evidence>
<keyword evidence="3" id="KW-1185">Reference proteome</keyword>
<name>A0A7J0BTR4_9BACT</name>
<evidence type="ECO:0000313" key="3">
    <source>
        <dbReference type="Proteomes" id="UP000503820"/>
    </source>
</evidence>
<protein>
    <submittedName>
        <fullName evidence="2">Uncharacterized protein</fullName>
    </submittedName>
</protein>
<dbReference type="RefSeq" id="WP_174409260.1">
    <property type="nucleotide sequence ID" value="NZ_BLVP01000007.1"/>
</dbReference>
<dbReference type="EMBL" id="BLVP01000007">
    <property type="protein sequence ID" value="GFM36581.1"/>
    <property type="molecule type" value="Genomic_DNA"/>
</dbReference>
<sequence length="75" mass="7777">MGGGGKSYSPPAPVAPPPPPDPPAETQGETEASRKAREDERKAQLAAMGRESTIITGALGDTSQANIHRKQLLGQ</sequence>
<feature type="compositionally biased region" description="Basic and acidic residues" evidence="1">
    <location>
        <begin position="31"/>
        <end position="43"/>
    </location>
</feature>
<comment type="caution">
    <text evidence="2">The sequence shown here is derived from an EMBL/GenBank/DDBJ whole genome shotgun (WGS) entry which is preliminary data.</text>
</comment>
<accession>A0A7J0BTR4</accession>
<reference evidence="2 3" key="1">
    <citation type="submission" date="2020-05" db="EMBL/GenBank/DDBJ databases">
        <title>Draft genome sequence of Desulfovibrio psychrotolerans JS1T.</title>
        <authorList>
            <person name="Ueno A."/>
            <person name="Tamazawa S."/>
            <person name="Tamamura S."/>
            <person name="Murakami T."/>
            <person name="Kiyama T."/>
            <person name="Inomata H."/>
            <person name="Amano Y."/>
            <person name="Miyakawa K."/>
            <person name="Tamaki H."/>
            <person name="Naganuma T."/>
            <person name="Kaneko K."/>
        </authorList>
    </citation>
    <scope>NUCLEOTIDE SEQUENCE [LARGE SCALE GENOMIC DNA]</scope>
    <source>
        <strain evidence="2 3">JS1</strain>
    </source>
</reference>
<dbReference type="Proteomes" id="UP000503820">
    <property type="component" value="Unassembled WGS sequence"/>
</dbReference>
<proteinExistence type="predicted"/>
<dbReference type="AlphaFoldDB" id="A0A7J0BTR4"/>
<feature type="region of interest" description="Disordered" evidence="1">
    <location>
        <begin position="1"/>
        <end position="49"/>
    </location>
</feature>